<dbReference type="Proteomes" id="UP000275078">
    <property type="component" value="Unassembled WGS sequence"/>
</dbReference>
<sequence length="252" mass="26511">MRSCVARIGINASHSNSTSSGSDDHLQRSTKTSASGFPVLKLGGGSILNPFEDIHQKSVSLSLSEDGPSRNSFEEDCRADWGLPENFSSKLFLEIERFADGSAVAKKVSRNPGGDAALQALSLARRCSLTKLLASDRRVVGVILAHSEIAVLVLAKSGIVSDEKGEKRRMDQAMFWRSSLATGGESAGAGGGASVVRFLGLGADLLCAAVPARMGNCRGKPKMGSITLSSSSTFLQLSISLPVGPWTFSLPR</sequence>
<gene>
    <name evidence="1" type="ORF">BJ508DRAFT_377373</name>
</gene>
<keyword evidence="2" id="KW-1185">Reference proteome</keyword>
<protein>
    <submittedName>
        <fullName evidence="1">Uncharacterized protein</fullName>
    </submittedName>
</protein>
<reference evidence="1 2" key="1">
    <citation type="journal article" date="2018" name="Nat. Ecol. Evol.">
        <title>Pezizomycetes genomes reveal the molecular basis of ectomycorrhizal truffle lifestyle.</title>
        <authorList>
            <person name="Murat C."/>
            <person name="Payen T."/>
            <person name="Noel B."/>
            <person name="Kuo A."/>
            <person name="Morin E."/>
            <person name="Chen J."/>
            <person name="Kohler A."/>
            <person name="Krizsan K."/>
            <person name="Balestrini R."/>
            <person name="Da Silva C."/>
            <person name="Montanini B."/>
            <person name="Hainaut M."/>
            <person name="Levati E."/>
            <person name="Barry K.W."/>
            <person name="Belfiori B."/>
            <person name="Cichocki N."/>
            <person name="Clum A."/>
            <person name="Dockter R.B."/>
            <person name="Fauchery L."/>
            <person name="Guy J."/>
            <person name="Iotti M."/>
            <person name="Le Tacon F."/>
            <person name="Lindquist E.A."/>
            <person name="Lipzen A."/>
            <person name="Malagnac F."/>
            <person name="Mello A."/>
            <person name="Molinier V."/>
            <person name="Miyauchi S."/>
            <person name="Poulain J."/>
            <person name="Riccioni C."/>
            <person name="Rubini A."/>
            <person name="Sitrit Y."/>
            <person name="Splivallo R."/>
            <person name="Traeger S."/>
            <person name="Wang M."/>
            <person name="Zifcakova L."/>
            <person name="Wipf D."/>
            <person name="Zambonelli A."/>
            <person name="Paolocci F."/>
            <person name="Nowrousian M."/>
            <person name="Ottonello S."/>
            <person name="Baldrian P."/>
            <person name="Spatafora J.W."/>
            <person name="Henrissat B."/>
            <person name="Nagy L.G."/>
            <person name="Aury J.M."/>
            <person name="Wincker P."/>
            <person name="Grigoriev I.V."/>
            <person name="Bonfante P."/>
            <person name="Martin F.M."/>
        </authorList>
    </citation>
    <scope>NUCLEOTIDE SEQUENCE [LARGE SCALE GENOMIC DNA]</scope>
    <source>
        <strain evidence="1 2">RN42</strain>
    </source>
</reference>
<name>A0A3N4I5Q0_ASCIM</name>
<dbReference type="EMBL" id="ML119693">
    <property type="protein sequence ID" value="RPA79998.1"/>
    <property type="molecule type" value="Genomic_DNA"/>
</dbReference>
<accession>A0A3N4I5Q0</accession>
<organism evidence="1 2">
    <name type="scientific">Ascobolus immersus RN42</name>
    <dbReference type="NCBI Taxonomy" id="1160509"/>
    <lineage>
        <taxon>Eukaryota</taxon>
        <taxon>Fungi</taxon>
        <taxon>Dikarya</taxon>
        <taxon>Ascomycota</taxon>
        <taxon>Pezizomycotina</taxon>
        <taxon>Pezizomycetes</taxon>
        <taxon>Pezizales</taxon>
        <taxon>Ascobolaceae</taxon>
        <taxon>Ascobolus</taxon>
    </lineage>
</organism>
<evidence type="ECO:0000313" key="2">
    <source>
        <dbReference type="Proteomes" id="UP000275078"/>
    </source>
</evidence>
<dbReference type="AlphaFoldDB" id="A0A3N4I5Q0"/>
<evidence type="ECO:0000313" key="1">
    <source>
        <dbReference type="EMBL" id="RPA79998.1"/>
    </source>
</evidence>
<proteinExistence type="predicted"/>